<dbReference type="SUPFAM" id="SSF56281">
    <property type="entry name" value="Metallo-hydrolase/oxidoreductase"/>
    <property type="match status" value="1"/>
</dbReference>
<dbReference type="EMBL" id="JBHUGZ010000007">
    <property type="protein sequence ID" value="MFD1983325.1"/>
    <property type="molecule type" value="Genomic_DNA"/>
</dbReference>
<dbReference type="Gene3D" id="3.60.15.10">
    <property type="entry name" value="Ribonuclease Z/Hydroxyacylglutathione hydrolase-like"/>
    <property type="match status" value="1"/>
</dbReference>
<proteinExistence type="predicted"/>
<sequence>MDLRIFDVEHGQCSHIVTSTNRHVLIDAGHNSTTNWRPSTYLPRRGISYIDNLIISNFDEDHASDLHNLVDTVSVGTLTKNPSVSPQNLRRLKGIGGIGRGIDALADMMARYTRPIISNVDYGDFKIQCFWNRYPTDFEDENNLSLVSIIESHGIKICFPGDMEVAGWDRLLAREGFRDAMGEVHILVASHHGRRNGCSERLFDETGLKPYFVVISDSGLEYASQDTVSWYRHRCRGFELNGERRRVLSTRKDGRVRIQTSPQGAMIDVF</sequence>
<dbReference type="RefSeq" id="WP_379097523.1">
    <property type="nucleotide sequence ID" value="NZ_JBHUGZ010000007.1"/>
</dbReference>
<dbReference type="Proteomes" id="UP001597405">
    <property type="component" value="Unassembled WGS sequence"/>
</dbReference>
<evidence type="ECO:0000313" key="1">
    <source>
        <dbReference type="EMBL" id="MFD1983325.1"/>
    </source>
</evidence>
<accession>A0ABW4UA86</accession>
<protein>
    <submittedName>
        <fullName evidence="1">ComEC/Rec2 family competence protein</fullName>
    </submittedName>
</protein>
<evidence type="ECO:0000313" key="2">
    <source>
        <dbReference type="Proteomes" id="UP001597405"/>
    </source>
</evidence>
<comment type="caution">
    <text evidence="1">The sequence shown here is derived from an EMBL/GenBank/DDBJ whole genome shotgun (WGS) entry which is preliminary data.</text>
</comment>
<organism evidence="1 2">
    <name type="scientific">Mesorhizobium newzealandense</name>
    <dbReference type="NCBI Taxonomy" id="1300302"/>
    <lineage>
        <taxon>Bacteria</taxon>
        <taxon>Pseudomonadati</taxon>
        <taxon>Pseudomonadota</taxon>
        <taxon>Alphaproteobacteria</taxon>
        <taxon>Hyphomicrobiales</taxon>
        <taxon>Phyllobacteriaceae</taxon>
        <taxon>Mesorhizobium</taxon>
    </lineage>
</organism>
<dbReference type="InterPro" id="IPR036866">
    <property type="entry name" value="RibonucZ/Hydroxyglut_hydro"/>
</dbReference>
<keyword evidence="2" id="KW-1185">Reference proteome</keyword>
<dbReference type="PANTHER" id="PTHR30619:SF1">
    <property type="entry name" value="RECOMBINATION PROTEIN 2"/>
    <property type="match status" value="1"/>
</dbReference>
<reference evidence="2" key="1">
    <citation type="journal article" date="2019" name="Int. J. Syst. Evol. Microbiol.">
        <title>The Global Catalogue of Microorganisms (GCM) 10K type strain sequencing project: providing services to taxonomists for standard genome sequencing and annotation.</title>
        <authorList>
            <consortium name="The Broad Institute Genomics Platform"/>
            <consortium name="The Broad Institute Genome Sequencing Center for Infectious Disease"/>
            <person name="Wu L."/>
            <person name="Ma J."/>
        </authorList>
    </citation>
    <scope>NUCLEOTIDE SEQUENCE [LARGE SCALE GENOMIC DNA]</scope>
    <source>
        <strain evidence="2">CGMCC 1.16225</strain>
    </source>
</reference>
<dbReference type="InterPro" id="IPR052159">
    <property type="entry name" value="Competence_DNA_uptake"/>
</dbReference>
<name>A0ABW4UA86_9HYPH</name>
<dbReference type="PANTHER" id="PTHR30619">
    <property type="entry name" value="DNA INTERNALIZATION/COMPETENCE PROTEIN COMEC/REC2"/>
    <property type="match status" value="1"/>
</dbReference>
<gene>
    <name evidence="1" type="ORF">ACFSOZ_11670</name>
</gene>